<proteinExistence type="predicted"/>
<dbReference type="AlphaFoldDB" id="A0A0U0YQL5"/>
<accession>A0A0U0YQL5</accession>
<evidence type="ECO:0000313" key="3">
    <source>
        <dbReference type="Proteomes" id="UP000045782"/>
    </source>
</evidence>
<dbReference type="GO" id="GO:0004029">
    <property type="term" value="F:aldehyde dehydrogenase (NAD+) activity"/>
    <property type="evidence" value="ECO:0007669"/>
    <property type="project" value="TreeGrafter"/>
</dbReference>
<sequence>MRVLVTGGTGFVGGWTAKAMAEAGHQVRFLVRKEARLHTTVATLGVDVSDYAVGDITDRASVEAALDGCDAVVHSAAMVSTDPAEADRMMAINLEGTRNVLGAAVDRGLDPIVHVSSITALFRPGLETFAADLPAAGGSDGYGQSKARVELYVRALQDSGAPVTITYPGMVLGPPVGDQFGEAAEGVRWVLLTRSVPGRSAAWLVVDVRDLAALHTALLEPSRGPRRYTAGGHRLEVGELVDLLTEAAGSAVLAVPVPDSLLRAAGTVMDQIGRYVPWETPMTEAGMQYYTQMPASDDTPSERELGITYRDPRETLADTVVSLRAGRTTSKLWGLWPFSE</sequence>
<protein>
    <submittedName>
        <fullName evidence="2">Putative oxidoreductase</fullName>
    </submittedName>
</protein>
<dbReference type="SMART" id="SM00822">
    <property type="entry name" value="PKS_KR"/>
    <property type="match status" value="1"/>
</dbReference>
<dbReference type="RefSeq" id="WP_005069203.1">
    <property type="nucleotide sequence ID" value="NZ_CP014957.1"/>
</dbReference>
<dbReference type="InterPro" id="IPR036291">
    <property type="entry name" value="NAD(P)-bd_dom_sf"/>
</dbReference>
<dbReference type="GO" id="GO:0005737">
    <property type="term" value="C:cytoplasm"/>
    <property type="evidence" value="ECO:0007669"/>
    <property type="project" value="TreeGrafter"/>
</dbReference>
<dbReference type="Pfam" id="PF01370">
    <property type="entry name" value="Epimerase"/>
    <property type="match status" value="1"/>
</dbReference>
<dbReference type="PANTHER" id="PTHR48079">
    <property type="entry name" value="PROTEIN YEEZ"/>
    <property type="match status" value="1"/>
</dbReference>
<reference evidence="2 3" key="1">
    <citation type="submission" date="2015-03" db="EMBL/GenBank/DDBJ databases">
        <authorList>
            <person name="Murphy D."/>
        </authorList>
    </citation>
    <scope>NUCLEOTIDE SEQUENCE [LARGE SCALE GENOMIC DNA]</scope>
    <source>
        <strain evidence="2 3">PAP088</strain>
    </source>
</reference>
<dbReference type="SUPFAM" id="SSF51735">
    <property type="entry name" value="NAD(P)-binding Rossmann-fold domains"/>
    <property type="match status" value="1"/>
</dbReference>
<dbReference type="Gene3D" id="3.40.50.720">
    <property type="entry name" value="NAD(P)-binding Rossmann-like Domain"/>
    <property type="match status" value="1"/>
</dbReference>
<organism evidence="2 3">
    <name type="scientific">Mycobacteroides abscessus</name>
    <dbReference type="NCBI Taxonomy" id="36809"/>
    <lineage>
        <taxon>Bacteria</taxon>
        <taxon>Bacillati</taxon>
        <taxon>Actinomycetota</taxon>
        <taxon>Actinomycetes</taxon>
        <taxon>Mycobacteriales</taxon>
        <taxon>Mycobacteriaceae</taxon>
        <taxon>Mycobacteroides</taxon>
    </lineage>
</organism>
<dbReference type="InterPro" id="IPR057326">
    <property type="entry name" value="KR_dom"/>
</dbReference>
<dbReference type="Proteomes" id="UP000045782">
    <property type="component" value="Unassembled WGS sequence"/>
</dbReference>
<dbReference type="PANTHER" id="PTHR48079:SF6">
    <property type="entry name" value="NAD(P)-BINDING DOMAIN-CONTAINING PROTEIN-RELATED"/>
    <property type="match status" value="1"/>
</dbReference>
<feature type="domain" description="Ketoreductase" evidence="1">
    <location>
        <begin position="1"/>
        <end position="162"/>
    </location>
</feature>
<dbReference type="EMBL" id="CSWP01000001">
    <property type="protein sequence ID" value="CPV32872.1"/>
    <property type="molecule type" value="Genomic_DNA"/>
</dbReference>
<dbReference type="InterPro" id="IPR051783">
    <property type="entry name" value="NAD(P)-dependent_oxidoreduct"/>
</dbReference>
<gene>
    <name evidence="2" type="ORF">ERS075579_00384</name>
</gene>
<evidence type="ECO:0000313" key="2">
    <source>
        <dbReference type="EMBL" id="CPV32872.1"/>
    </source>
</evidence>
<evidence type="ECO:0000259" key="1">
    <source>
        <dbReference type="SMART" id="SM00822"/>
    </source>
</evidence>
<name>A0A0U0YQL5_9MYCO</name>
<dbReference type="InterPro" id="IPR001509">
    <property type="entry name" value="Epimerase_deHydtase"/>
</dbReference>